<evidence type="ECO:0000313" key="3">
    <source>
        <dbReference type="Proteomes" id="UP000050482"/>
    </source>
</evidence>
<dbReference type="Gene3D" id="3.30.2120.10">
    <property type="entry name" value="Bacillus phage protein-like"/>
    <property type="match status" value="1"/>
</dbReference>
<dbReference type="SUPFAM" id="SSF111074">
    <property type="entry name" value="Bacillus phage protein"/>
    <property type="match status" value="1"/>
</dbReference>
<dbReference type="InterPro" id="IPR041270">
    <property type="entry name" value="Phage_ABA_S"/>
</dbReference>
<protein>
    <recommendedName>
        <fullName evidence="1">Phage ABA sandwich domain-containing protein</fullName>
    </recommendedName>
</protein>
<dbReference type="STRING" id="471514.AN477_19765"/>
<sequence>MKWSEMSPGQRNALVAERIFGHKVDTATVRWFTSKISAAWEVVTLMRSEMYDFTLDSDDDTWIAIFRRMGDKQYKAIAQTAPEAICLAALAVMGVQVL</sequence>
<gene>
    <name evidence="2" type="ORF">AN477_19765</name>
</gene>
<proteinExistence type="predicted"/>
<dbReference type="RefSeq" id="WP_054970915.1">
    <property type="nucleotide sequence ID" value="NZ_LJCO01000085.1"/>
</dbReference>
<keyword evidence="3" id="KW-1185">Reference proteome</keyword>
<dbReference type="EMBL" id="LJCO01000085">
    <property type="protein sequence ID" value="KPV42009.1"/>
    <property type="molecule type" value="Genomic_DNA"/>
</dbReference>
<dbReference type="InterPro" id="IPR028985">
    <property type="entry name" value="Bacillus_phage_prot-like"/>
</dbReference>
<dbReference type="OrthoDB" id="2661128at2"/>
<evidence type="ECO:0000313" key="2">
    <source>
        <dbReference type="EMBL" id="KPV42009.1"/>
    </source>
</evidence>
<name>A0A0P9C9H1_9BACL</name>
<organism evidence="2 3">
    <name type="scientific">Alicyclobacillus ferrooxydans</name>
    <dbReference type="NCBI Taxonomy" id="471514"/>
    <lineage>
        <taxon>Bacteria</taxon>
        <taxon>Bacillati</taxon>
        <taxon>Bacillota</taxon>
        <taxon>Bacilli</taxon>
        <taxon>Bacillales</taxon>
        <taxon>Alicyclobacillaceae</taxon>
        <taxon>Alicyclobacillus</taxon>
    </lineage>
</organism>
<dbReference type="Pfam" id="PF18066">
    <property type="entry name" value="Phage_ABA_S"/>
    <property type="match status" value="1"/>
</dbReference>
<dbReference type="PATRIC" id="fig|471514.4.peg.1056"/>
<evidence type="ECO:0000259" key="1">
    <source>
        <dbReference type="Pfam" id="PF18066"/>
    </source>
</evidence>
<comment type="caution">
    <text evidence="2">The sequence shown here is derived from an EMBL/GenBank/DDBJ whole genome shotgun (WGS) entry which is preliminary data.</text>
</comment>
<dbReference type="Proteomes" id="UP000050482">
    <property type="component" value="Unassembled WGS sequence"/>
</dbReference>
<dbReference type="AlphaFoldDB" id="A0A0P9C9H1"/>
<reference evidence="2 3" key="1">
    <citation type="submission" date="2015-09" db="EMBL/GenBank/DDBJ databases">
        <title>Draft genome sequence of Alicyclobacillus ferrooxydans DSM 22381.</title>
        <authorList>
            <person name="Hemp J."/>
        </authorList>
    </citation>
    <scope>NUCLEOTIDE SEQUENCE [LARGE SCALE GENOMIC DNA]</scope>
    <source>
        <strain evidence="2 3">TC-34</strain>
    </source>
</reference>
<accession>A0A0P9C9H1</accession>
<feature type="domain" description="Phage ABA sandwich" evidence="1">
    <location>
        <begin position="14"/>
        <end position="90"/>
    </location>
</feature>